<proteinExistence type="predicted"/>
<dbReference type="GO" id="GO:0006753">
    <property type="term" value="P:nucleoside phosphate metabolic process"/>
    <property type="evidence" value="ECO:0007669"/>
    <property type="project" value="TreeGrafter"/>
</dbReference>
<name>A0A381QNS2_9ZZZZ</name>
<reference evidence="3" key="1">
    <citation type="submission" date="2018-05" db="EMBL/GenBank/DDBJ databases">
        <authorList>
            <person name="Lanie J.A."/>
            <person name="Ng W.-L."/>
            <person name="Kazmierczak K.M."/>
            <person name="Andrzejewski T.M."/>
            <person name="Davidsen T.M."/>
            <person name="Wayne K.J."/>
            <person name="Tettelin H."/>
            <person name="Glass J.I."/>
            <person name="Rusch D."/>
            <person name="Podicherti R."/>
            <person name="Tsui H.-C.T."/>
            <person name="Winkler M.E."/>
        </authorList>
    </citation>
    <scope>NUCLEOTIDE SEQUENCE</scope>
</reference>
<protein>
    <recommendedName>
        <fullName evidence="2">Nudix hydrolase domain-containing protein</fullName>
    </recommendedName>
</protein>
<dbReference type="InterPro" id="IPR020476">
    <property type="entry name" value="Nudix_hydrolase"/>
</dbReference>
<dbReference type="InterPro" id="IPR020084">
    <property type="entry name" value="NUDIX_hydrolase_CS"/>
</dbReference>
<accession>A0A381QNS2</accession>
<dbReference type="AlphaFoldDB" id="A0A381QNS2"/>
<feature type="non-terminal residue" evidence="3">
    <location>
        <position position="1"/>
    </location>
</feature>
<dbReference type="GO" id="GO:0019144">
    <property type="term" value="F:ADP-sugar diphosphatase activity"/>
    <property type="evidence" value="ECO:0007669"/>
    <property type="project" value="TreeGrafter"/>
</dbReference>
<gene>
    <name evidence="3" type="ORF">METZ01_LOCUS32047</name>
</gene>
<dbReference type="InterPro" id="IPR015797">
    <property type="entry name" value="NUDIX_hydrolase-like_dom_sf"/>
</dbReference>
<dbReference type="PROSITE" id="PS51462">
    <property type="entry name" value="NUDIX"/>
    <property type="match status" value="1"/>
</dbReference>
<dbReference type="SUPFAM" id="SSF55811">
    <property type="entry name" value="Nudix"/>
    <property type="match status" value="1"/>
</dbReference>
<evidence type="ECO:0000256" key="1">
    <source>
        <dbReference type="ARBA" id="ARBA00022801"/>
    </source>
</evidence>
<evidence type="ECO:0000313" key="3">
    <source>
        <dbReference type="EMBL" id="SUZ79193.1"/>
    </source>
</evidence>
<dbReference type="PRINTS" id="PR00502">
    <property type="entry name" value="NUDIXFAMILY"/>
</dbReference>
<dbReference type="InterPro" id="IPR000086">
    <property type="entry name" value="NUDIX_hydrolase_dom"/>
</dbReference>
<dbReference type="PANTHER" id="PTHR11839:SF12">
    <property type="entry name" value="ADP COMPOUNDS HYDROLASE NUDE"/>
    <property type="match status" value="1"/>
</dbReference>
<dbReference type="PROSITE" id="PS00893">
    <property type="entry name" value="NUDIX_BOX"/>
    <property type="match status" value="1"/>
</dbReference>
<dbReference type="FunFam" id="3.90.79.10:FF:000006">
    <property type="entry name" value="ADP compounds hydrolase NudE"/>
    <property type="match status" value="1"/>
</dbReference>
<dbReference type="EMBL" id="UINC01001377">
    <property type="protein sequence ID" value="SUZ79193.1"/>
    <property type="molecule type" value="Genomic_DNA"/>
</dbReference>
<organism evidence="3">
    <name type="scientific">marine metagenome</name>
    <dbReference type="NCBI Taxonomy" id="408172"/>
    <lineage>
        <taxon>unclassified sequences</taxon>
        <taxon>metagenomes</taxon>
        <taxon>ecological metagenomes</taxon>
    </lineage>
</organism>
<feature type="domain" description="Nudix hydrolase" evidence="2">
    <location>
        <begin position="50"/>
        <end position="178"/>
    </location>
</feature>
<dbReference type="GO" id="GO:0005829">
    <property type="term" value="C:cytosol"/>
    <property type="evidence" value="ECO:0007669"/>
    <property type="project" value="TreeGrafter"/>
</dbReference>
<dbReference type="NCBIfam" id="NF008736">
    <property type="entry name" value="PRK11762.1"/>
    <property type="match status" value="1"/>
</dbReference>
<dbReference type="GO" id="GO:0019693">
    <property type="term" value="P:ribose phosphate metabolic process"/>
    <property type="evidence" value="ECO:0007669"/>
    <property type="project" value="TreeGrafter"/>
</dbReference>
<evidence type="ECO:0000259" key="2">
    <source>
        <dbReference type="PROSITE" id="PS51462"/>
    </source>
</evidence>
<dbReference type="Pfam" id="PF00293">
    <property type="entry name" value="NUDIX"/>
    <property type="match status" value="1"/>
</dbReference>
<sequence length="191" mass="21789">VELLVWELHVPLPEILETKTVARSRLFSIETLKLRFSNGVERLYERLPARGRQAVIVVAINTDDEVILVREYLAGLHRYELNLPKGTVDPGETFEEAANRELKEEAGFGARQLDYVRQITLAPAYMGFSIHVILARDLYPESLPGDEPEIMEVEKWRLEEVDQLVMSESLSESRSIAALKLAQVFMDHENA</sequence>
<dbReference type="Gene3D" id="3.90.79.10">
    <property type="entry name" value="Nucleoside Triphosphate Pyrophosphohydrolase"/>
    <property type="match status" value="1"/>
</dbReference>
<dbReference type="PANTHER" id="PTHR11839">
    <property type="entry name" value="UDP/ADP-SUGAR PYROPHOSPHATASE"/>
    <property type="match status" value="1"/>
</dbReference>
<keyword evidence="1" id="KW-0378">Hydrolase</keyword>